<keyword evidence="7" id="KW-0863">Zinc-finger</keyword>
<feature type="compositionally biased region" description="Acidic residues" evidence="17">
    <location>
        <begin position="600"/>
        <end position="617"/>
    </location>
</feature>
<feature type="region of interest" description="Disordered" evidence="17">
    <location>
        <begin position="379"/>
        <end position="405"/>
    </location>
</feature>
<dbReference type="GO" id="GO:0004386">
    <property type="term" value="F:helicase activity"/>
    <property type="evidence" value="ECO:0007669"/>
    <property type="project" value="UniProtKB-KW"/>
</dbReference>
<evidence type="ECO:0000313" key="21">
    <source>
        <dbReference type="EMBL" id="CAJ1976268.1"/>
    </source>
</evidence>
<evidence type="ECO:0000256" key="2">
    <source>
        <dbReference type="ARBA" id="ARBA00004574"/>
    </source>
</evidence>
<dbReference type="Gene3D" id="3.40.50.300">
    <property type="entry name" value="P-loop containing nucleotide triphosphate hydrolases"/>
    <property type="match status" value="1"/>
</dbReference>
<keyword evidence="11" id="KW-0067">ATP-binding</keyword>
<name>A0AA86VUJ7_9FABA</name>
<dbReference type="PROSITE" id="PS51194">
    <property type="entry name" value="HELICASE_CTER"/>
    <property type="match status" value="1"/>
</dbReference>
<dbReference type="InterPro" id="IPR027417">
    <property type="entry name" value="P-loop_NTPase"/>
</dbReference>
<evidence type="ECO:0000256" key="6">
    <source>
        <dbReference type="ARBA" id="ARBA00022741"/>
    </source>
</evidence>
<evidence type="ECO:0000259" key="20">
    <source>
        <dbReference type="PROSITE" id="PS51533"/>
    </source>
</evidence>
<dbReference type="PANTHER" id="PTHR45797:SF1">
    <property type="entry name" value="HELICASE ARIP4"/>
    <property type="match status" value="1"/>
</dbReference>
<feature type="domain" description="Helicase C-terminal" evidence="19">
    <location>
        <begin position="1178"/>
        <end position="1346"/>
    </location>
</feature>
<evidence type="ECO:0000256" key="17">
    <source>
        <dbReference type="SAM" id="MobiDB-lite"/>
    </source>
</evidence>
<dbReference type="EMBL" id="OY731407">
    <property type="protein sequence ID" value="CAJ1976268.1"/>
    <property type="molecule type" value="Genomic_DNA"/>
</dbReference>
<evidence type="ECO:0000256" key="4">
    <source>
        <dbReference type="ARBA" id="ARBA00022454"/>
    </source>
</evidence>
<dbReference type="GO" id="GO:0000781">
    <property type="term" value="C:chromosome, telomeric region"/>
    <property type="evidence" value="ECO:0007669"/>
    <property type="project" value="UniProtKB-SubCell"/>
</dbReference>
<comment type="similarity">
    <text evidence="3">Belongs to the SNF2/RAD54 helicase family.</text>
</comment>
<keyword evidence="13" id="KW-0238">DNA-binding</keyword>
<reference evidence="21" key="1">
    <citation type="submission" date="2023-10" db="EMBL/GenBank/DDBJ databases">
        <authorList>
            <person name="Domelevo Entfellner J.-B."/>
        </authorList>
    </citation>
    <scope>NUCLEOTIDE SEQUENCE</scope>
</reference>
<dbReference type="CDD" id="cd18793">
    <property type="entry name" value="SF2_C_SNF"/>
    <property type="match status" value="1"/>
</dbReference>
<evidence type="ECO:0000256" key="12">
    <source>
        <dbReference type="ARBA" id="ARBA00022895"/>
    </source>
</evidence>
<dbReference type="Pfam" id="PF00176">
    <property type="entry name" value="SNF2-rel_dom"/>
    <property type="match status" value="1"/>
</dbReference>
<dbReference type="PROSITE" id="PS51533">
    <property type="entry name" value="ADD"/>
    <property type="match status" value="1"/>
</dbReference>
<accession>A0AA86VUJ7</accession>
<dbReference type="Pfam" id="PF00271">
    <property type="entry name" value="Helicase_C"/>
    <property type="match status" value="1"/>
</dbReference>
<dbReference type="InterPro" id="IPR038718">
    <property type="entry name" value="SNF2-like_sf"/>
</dbReference>
<keyword evidence="8" id="KW-0378">Hydrolase</keyword>
<dbReference type="Gene3D" id="3.40.50.10810">
    <property type="entry name" value="Tandem AAA-ATPase domain"/>
    <property type="match status" value="2"/>
</dbReference>
<dbReference type="PANTHER" id="PTHR45797">
    <property type="entry name" value="RAD54-LIKE"/>
    <property type="match status" value="1"/>
</dbReference>
<evidence type="ECO:0000259" key="19">
    <source>
        <dbReference type="PROSITE" id="PS51194"/>
    </source>
</evidence>
<keyword evidence="9" id="KW-0347">Helicase</keyword>
<dbReference type="PROSITE" id="PS51192">
    <property type="entry name" value="HELICASE_ATP_BIND_1"/>
    <property type="match status" value="1"/>
</dbReference>
<evidence type="ECO:0000256" key="15">
    <source>
        <dbReference type="ARBA" id="ARBA00031106"/>
    </source>
</evidence>
<keyword evidence="12" id="KW-0779">Telomere</keyword>
<evidence type="ECO:0000256" key="9">
    <source>
        <dbReference type="ARBA" id="ARBA00022806"/>
    </source>
</evidence>
<evidence type="ECO:0000259" key="18">
    <source>
        <dbReference type="PROSITE" id="PS51192"/>
    </source>
</evidence>
<dbReference type="InterPro" id="IPR000330">
    <property type="entry name" value="SNF2_N"/>
</dbReference>
<dbReference type="InterPro" id="IPR025766">
    <property type="entry name" value="ADD"/>
</dbReference>
<keyword evidence="10" id="KW-0862">Zinc</keyword>
<feature type="domain" description="Helicase ATP-binding" evidence="18">
    <location>
        <begin position="745"/>
        <end position="968"/>
    </location>
</feature>
<keyword evidence="22" id="KW-1185">Reference proteome</keyword>
<dbReference type="SUPFAM" id="SSF52540">
    <property type="entry name" value="P-loop containing nucleoside triphosphate hydrolases"/>
    <property type="match status" value="2"/>
</dbReference>
<proteinExistence type="inferred from homology"/>
<feature type="domain" description="PHD-type" evidence="20">
    <location>
        <begin position="467"/>
        <end position="599"/>
    </location>
</feature>
<dbReference type="InterPro" id="IPR001650">
    <property type="entry name" value="Helicase_C-like"/>
</dbReference>
<dbReference type="Gramene" id="rna-AYBTSS11_LOCUS28404">
    <property type="protein sequence ID" value="CAJ1976268.1"/>
    <property type="gene ID" value="gene-AYBTSS11_LOCUS28404"/>
</dbReference>
<keyword evidence="6" id="KW-0547">Nucleotide-binding</keyword>
<dbReference type="InterPro" id="IPR044574">
    <property type="entry name" value="ARIP4-like"/>
</dbReference>
<evidence type="ECO:0000256" key="11">
    <source>
        <dbReference type="ARBA" id="ARBA00022840"/>
    </source>
</evidence>
<evidence type="ECO:0000256" key="16">
    <source>
        <dbReference type="SAM" id="Coils"/>
    </source>
</evidence>
<feature type="compositionally biased region" description="Basic and acidic residues" evidence="17">
    <location>
        <begin position="383"/>
        <end position="394"/>
    </location>
</feature>
<organism evidence="21 22">
    <name type="scientific">Sphenostylis stenocarpa</name>
    <dbReference type="NCBI Taxonomy" id="92480"/>
    <lineage>
        <taxon>Eukaryota</taxon>
        <taxon>Viridiplantae</taxon>
        <taxon>Streptophyta</taxon>
        <taxon>Embryophyta</taxon>
        <taxon>Tracheophyta</taxon>
        <taxon>Spermatophyta</taxon>
        <taxon>Magnoliopsida</taxon>
        <taxon>eudicotyledons</taxon>
        <taxon>Gunneridae</taxon>
        <taxon>Pentapetalae</taxon>
        <taxon>rosids</taxon>
        <taxon>fabids</taxon>
        <taxon>Fabales</taxon>
        <taxon>Fabaceae</taxon>
        <taxon>Papilionoideae</taxon>
        <taxon>50 kb inversion clade</taxon>
        <taxon>NPAAA clade</taxon>
        <taxon>indigoferoid/millettioid clade</taxon>
        <taxon>Phaseoleae</taxon>
        <taxon>Sphenostylis</taxon>
    </lineage>
</organism>
<feature type="coiled-coil region" evidence="16">
    <location>
        <begin position="92"/>
        <end position="119"/>
    </location>
</feature>
<dbReference type="SMART" id="SM00487">
    <property type="entry name" value="DEXDc"/>
    <property type="match status" value="1"/>
</dbReference>
<evidence type="ECO:0000256" key="1">
    <source>
        <dbReference type="ARBA" id="ARBA00004123"/>
    </source>
</evidence>
<protein>
    <recommendedName>
        <fullName evidence="15">ATP-dependent helicase ATRX</fullName>
    </recommendedName>
</protein>
<evidence type="ECO:0000256" key="10">
    <source>
        <dbReference type="ARBA" id="ARBA00022833"/>
    </source>
</evidence>
<gene>
    <name evidence="21" type="ORF">AYBTSS11_LOCUS28404</name>
</gene>
<keyword evidence="4" id="KW-0158">Chromosome</keyword>
<keyword evidence="5" id="KW-0479">Metal-binding</keyword>
<keyword evidence="14" id="KW-0539">Nucleus</keyword>
<evidence type="ECO:0000256" key="8">
    <source>
        <dbReference type="ARBA" id="ARBA00022801"/>
    </source>
</evidence>
<keyword evidence="16" id="KW-0175">Coiled coil</keyword>
<evidence type="ECO:0000256" key="3">
    <source>
        <dbReference type="ARBA" id="ARBA00007025"/>
    </source>
</evidence>
<dbReference type="InterPro" id="IPR014001">
    <property type="entry name" value="Helicase_ATP-bd"/>
</dbReference>
<dbReference type="CDD" id="cd11726">
    <property type="entry name" value="ADDz_ATRX"/>
    <property type="match status" value="1"/>
</dbReference>
<sequence length="1610" mass="182246">MRCQISLIHYQSDPMASQPPLTGYVPHASYATKSYSLVTPMIPANSWAAEAQEALEEESLSKVESEVRQELKQNLQGDDLETAVAEEMSTFKEEWEVVLDDLETECAHLLEQLDGAGIELPSLYKLIEKEAPNVCSTEAWKNRNHWVGCVATSEIAESVADAEKHLQVNRPVRRRHGKLLEEGASGFLQKKLCDETQEPVKNETARDWDMFNKIVSDGSGIDASFGSKHWASVYLASTPQQAALMGLKFPGVDEVEEIDDVDGNSMDPFIAAAIANERELDLSDEQRRQFKKSPMHKVKEEDDAIVDKKLQIRLKHRRYKKISKQGEMSIPILLTESPTQNPSSVDHLNPVMKEGITDDGKRVSDNGKDTCVLLETNNNKGFDTSHHLDQEKLRSNGGLSDPLKSSVDDVIEQRGIKRASSSEVDADNKKCRILIIDSDNEAEVIKEKLDGNTQEVKDELLNNGTGSLPLERLEENFLCTVCDKVALEVHPHPLLKVITCEDCNCLLKEMTHQKDLGQDCSEGYCTWCGGNNELVSCKLCNILFCTKCLKKNLGVELVPGDQASSRHCCCCHPNLLQRLSLQLEKAVGSANVIVSSSSSDSDDSDNSDNSDDSDDSDAQINVTMSSKRRHKKKIRRILDDAELGEETKRKIAIEKERQERLKSLRGQFSASSIEMCSDGCNRNLSEGATVEVLGDAQAGYIVNVVREKGEEAVRIPPSISAKLKAHQISGIRFMWENIIQSIRKVKSGDKGLGCILAHTMGLGKTFQVIAFLYTAMRCVDLGLRTALIVTPVNVLHNWRQEFIKWRPSELKPLRVFMLEDVSRDRREELLAKWRAKGGVFLIGYTAFRNLSFGKHVKDRHMAREICHALQCKDAFAFTRRLLEMGYTGESQGDMAATTERKEQDIEYCSTDGPDILVCDEAHMIKNTKADVTQALKQVKCQRRIALTGSPLQNNLMEYYCMVDFVREGFLGSSHEFRNRQGFLSTFFQNPIENGQHTNSTLIDVKIMNQRSHILYEELKGFVQRMDMNVVKKDLPPKTVFVITVKLSPLQRKLYKRFLDVHGFTTQEHPELLRKRCFFAGYQALARIWNHPGILQLTKEAKDYAKDEDAVENFLVDDSSSDENSDYNVLAGEKMGYANDLLQRKDGNGFFLKGWWNDLLHGKIYKEIDHSGKMVLLMEILTMSSDVGDKVLVFSQSIPTLDLIELYLSRIPRRGKRGKFWKKGKDWYRLDGRTVSSERQKLVERFNEPLNKRVKCTLISTRAGSLGINLHAANRVVIVDGSWNPTYDLQAIYRSWRYGQTKPVFAYRLLAHGTMEEKIYKRQVTKEGLAARVVDRQQVHRTISKEEMLHLFEFGDDDNPETLGDLGQENGHQDNPIMVGHSLKHTAPHSNGSSYSDKLMESLLSKHHPWWIAHYHEHESLLQENEEEKLSKEEQDMAWEVYRKSLEWEEVQRVPLGESIVPIQKPEIPNTVPHVSETCNILPSKLSRRFASRKCTNLAHMLTLRSQGTKFGCSTVCGECAQEIRKKDVRSAASALRGLAIKKLIINPKSTPFQLKHQTTTVLHVTKNDISVATMYDIPPLHFIDDDVDVLSHFTSPTVKQRTHTNQDIKS</sequence>
<evidence type="ECO:0000313" key="22">
    <source>
        <dbReference type="Proteomes" id="UP001189624"/>
    </source>
</evidence>
<dbReference type="GO" id="GO:0016887">
    <property type="term" value="F:ATP hydrolysis activity"/>
    <property type="evidence" value="ECO:0007669"/>
    <property type="project" value="InterPro"/>
</dbReference>
<dbReference type="GO" id="GO:0008270">
    <property type="term" value="F:zinc ion binding"/>
    <property type="evidence" value="ECO:0007669"/>
    <property type="project" value="UniProtKB-KW"/>
</dbReference>
<dbReference type="InterPro" id="IPR049730">
    <property type="entry name" value="SNF2/RAD54-like_C"/>
</dbReference>
<evidence type="ECO:0000256" key="13">
    <source>
        <dbReference type="ARBA" id="ARBA00023125"/>
    </source>
</evidence>
<dbReference type="SMART" id="SM00490">
    <property type="entry name" value="HELICc"/>
    <property type="match status" value="1"/>
</dbReference>
<evidence type="ECO:0000256" key="5">
    <source>
        <dbReference type="ARBA" id="ARBA00022723"/>
    </source>
</evidence>
<comment type="subcellular location">
    <subcellularLocation>
        <location evidence="2">Chromosome</location>
        <location evidence="2">Telomere</location>
    </subcellularLocation>
    <subcellularLocation>
        <location evidence="1">Nucleus</location>
    </subcellularLocation>
</comment>
<evidence type="ECO:0000256" key="14">
    <source>
        <dbReference type="ARBA" id="ARBA00023242"/>
    </source>
</evidence>
<dbReference type="GO" id="GO:0003677">
    <property type="term" value="F:DNA binding"/>
    <property type="evidence" value="ECO:0007669"/>
    <property type="project" value="UniProtKB-KW"/>
</dbReference>
<evidence type="ECO:0000256" key="7">
    <source>
        <dbReference type="ARBA" id="ARBA00022771"/>
    </source>
</evidence>
<feature type="region of interest" description="Disordered" evidence="17">
    <location>
        <begin position="594"/>
        <end position="628"/>
    </location>
</feature>
<dbReference type="GO" id="GO:0005634">
    <property type="term" value="C:nucleus"/>
    <property type="evidence" value="ECO:0007669"/>
    <property type="project" value="UniProtKB-SubCell"/>
</dbReference>
<dbReference type="GO" id="GO:0005524">
    <property type="term" value="F:ATP binding"/>
    <property type="evidence" value="ECO:0007669"/>
    <property type="project" value="UniProtKB-KW"/>
</dbReference>
<dbReference type="Proteomes" id="UP001189624">
    <property type="component" value="Chromosome 10"/>
</dbReference>